<dbReference type="AlphaFoldDB" id="A0A0C3S5L3"/>
<evidence type="ECO:0000313" key="3">
    <source>
        <dbReference type="Proteomes" id="UP000053257"/>
    </source>
</evidence>
<protein>
    <submittedName>
        <fullName evidence="2">Uncharacterized protein</fullName>
    </submittedName>
</protein>
<accession>A0A0C3S5L3</accession>
<feature type="compositionally biased region" description="Polar residues" evidence="1">
    <location>
        <begin position="47"/>
        <end position="61"/>
    </location>
</feature>
<sequence length="97" mass="10934">MHDQAVQLVRSRTSPPARQPRRLPANPRPHVSACGPSIPRNAEQQRKAQYSQPSIKPTDNSFTNVPVLPPFPLSTVHLSVFMYIDFTTIPLHAYDFT</sequence>
<feature type="region of interest" description="Disordered" evidence="1">
    <location>
        <begin position="1"/>
        <end position="61"/>
    </location>
</feature>
<keyword evidence="3" id="KW-1185">Reference proteome</keyword>
<name>A0A0C3S5L3_PHLG1</name>
<dbReference type="Proteomes" id="UP000053257">
    <property type="component" value="Unassembled WGS sequence"/>
</dbReference>
<gene>
    <name evidence="2" type="ORF">PHLGIDRAFT_232983</name>
</gene>
<dbReference type="HOGENOM" id="CLU_2347442_0_0_1"/>
<organism evidence="2 3">
    <name type="scientific">Phlebiopsis gigantea (strain 11061_1 CR5-6)</name>
    <name type="common">White-rot fungus</name>
    <name type="synonym">Peniophora gigantea</name>
    <dbReference type="NCBI Taxonomy" id="745531"/>
    <lineage>
        <taxon>Eukaryota</taxon>
        <taxon>Fungi</taxon>
        <taxon>Dikarya</taxon>
        <taxon>Basidiomycota</taxon>
        <taxon>Agaricomycotina</taxon>
        <taxon>Agaricomycetes</taxon>
        <taxon>Polyporales</taxon>
        <taxon>Phanerochaetaceae</taxon>
        <taxon>Phlebiopsis</taxon>
    </lineage>
</organism>
<reference evidence="2 3" key="1">
    <citation type="journal article" date="2014" name="PLoS Genet.">
        <title>Analysis of the Phlebiopsis gigantea genome, transcriptome and secretome provides insight into its pioneer colonization strategies of wood.</title>
        <authorList>
            <person name="Hori C."/>
            <person name="Ishida T."/>
            <person name="Igarashi K."/>
            <person name="Samejima M."/>
            <person name="Suzuki H."/>
            <person name="Master E."/>
            <person name="Ferreira P."/>
            <person name="Ruiz-Duenas F.J."/>
            <person name="Held B."/>
            <person name="Canessa P."/>
            <person name="Larrondo L.F."/>
            <person name="Schmoll M."/>
            <person name="Druzhinina I.S."/>
            <person name="Kubicek C.P."/>
            <person name="Gaskell J.A."/>
            <person name="Kersten P."/>
            <person name="St John F."/>
            <person name="Glasner J."/>
            <person name="Sabat G."/>
            <person name="Splinter BonDurant S."/>
            <person name="Syed K."/>
            <person name="Yadav J."/>
            <person name="Mgbeahuruike A.C."/>
            <person name="Kovalchuk A."/>
            <person name="Asiegbu F.O."/>
            <person name="Lackner G."/>
            <person name="Hoffmeister D."/>
            <person name="Rencoret J."/>
            <person name="Gutierrez A."/>
            <person name="Sun H."/>
            <person name="Lindquist E."/>
            <person name="Barry K."/>
            <person name="Riley R."/>
            <person name="Grigoriev I.V."/>
            <person name="Henrissat B."/>
            <person name="Kues U."/>
            <person name="Berka R.M."/>
            <person name="Martinez A.T."/>
            <person name="Covert S.F."/>
            <person name="Blanchette R.A."/>
            <person name="Cullen D."/>
        </authorList>
    </citation>
    <scope>NUCLEOTIDE SEQUENCE [LARGE SCALE GENOMIC DNA]</scope>
    <source>
        <strain evidence="2 3">11061_1 CR5-6</strain>
    </source>
</reference>
<evidence type="ECO:0000256" key="1">
    <source>
        <dbReference type="SAM" id="MobiDB-lite"/>
    </source>
</evidence>
<dbReference type="EMBL" id="KN840607">
    <property type="protein sequence ID" value="KIP03615.1"/>
    <property type="molecule type" value="Genomic_DNA"/>
</dbReference>
<evidence type="ECO:0000313" key="2">
    <source>
        <dbReference type="EMBL" id="KIP03615.1"/>
    </source>
</evidence>
<proteinExistence type="predicted"/>